<evidence type="ECO:0000259" key="1">
    <source>
        <dbReference type="Pfam" id="PF01408"/>
    </source>
</evidence>
<accession>A0A382AJ15</accession>
<name>A0A382AJ15_9ZZZZ</name>
<feature type="domain" description="Gfo/Idh/MocA-like oxidoreductase N-terminal" evidence="1">
    <location>
        <begin position="36"/>
        <end position="156"/>
    </location>
</feature>
<dbReference type="Pfam" id="PF01408">
    <property type="entry name" value="GFO_IDH_MocA"/>
    <property type="match status" value="1"/>
</dbReference>
<dbReference type="InterPro" id="IPR036291">
    <property type="entry name" value="NAD(P)-bd_dom_sf"/>
</dbReference>
<feature type="domain" description="GFO/IDH/MocA-like oxidoreductase" evidence="2">
    <location>
        <begin position="166"/>
        <end position="295"/>
    </location>
</feature>
<dbReference type="InterPro" id="IPR055170">
    <property type="entry name" value="GFO_IDH_MocA-like_dom"/>
</dbReference>
<dbReference type="PANTHER" id="PTHR43818">
    <property type="entry name" value="BCDNA.GH03377"/>
    <property type="match status" value="1"/>
</dbReference>
<dbReference type="InterPro" id="IPR000683">
    <property type="entry name" value="Gfo/Idh/MocA-like_OxRdtase_N"/>
</dbReference>
<dbReference type="AlphaFoldDB" id="A0A382AJ15"/>
<dbReference type="Gene3D" id="3.30.360.10">
    <property type="entry name" value="Dihydrodipicolinate Reductase, domain 2"/>
    <property type="match status" value="1"/>
</dbReference>
<dbReference type="Pfam" id="PF22725">
    <property type="entry name" value="GFO_IDH_MocA_C3"/>
    <property type="match status" value="1"/>
</dbReference>
<dbReference type="InterPro" id="IPR050463">
    <property type="entry name" value="Gfo/Idh/MocA_oxidrdct_glycsds"/>
</dbReference>
<dbReference type="PANTHER" id="PTHR43818:SF12">
    <property type="entry name" value="NADH-DEPENDENT DEHYDROGENASE-RELATED"/>
    <property type="match status" value="1"/>
</dbReference>
<evidence type="ECO:0008006" key="4">
    <source>
        <dbReference type="Google" id="ProtNLM"/>
    </source>
</evidence>
<dbReference type="SUPFAM" id="SSF55347">
    <property type="entry name" value="Glyceraldehyde-3-phosphate dehydrogenase-like, C-terminal domain"/>
    <property type="match status" value="1"/>
</dbReference>
<dbReference type="SUPFAM" id="SSF51735">
    <property type="entry name" value="NAD(P)-binding Rossmann-fold domains"/>
    <property type="match status" value="1"/>
</dbReference>
<dbReference type="EMBL" id="UINC01025475">
    <property type="protein sequence ID" value="SVB01122.1"/>
    <property type="molecule type" value="Genomic_DNA"/>
</dbReference>
<proteinExistence type="predicted"/>
<sequence>MEDRRSFIKKSSIAMGGLSLGLGPMILKSGSKNEILNIGVIGTGDRGGGLTQIIKSMPNIRVIGCCEIIPFRLEKSLSQADPSAIGYTDYRKMLDNKDIDAVIVSTPFSMHHDMAMDALGAGKHVYCEKTMVRGIREAKQLVKKVKGQNRTFQVGHQYHSSRLYVEVVDQIKRGYIGDVTSFECQWNRNGNWRRPVPDPKWEKMINWRMYREYSGGLTAELSSHQIDFCNWVMEDHIQKLTGFGGIDYWKDGRETFDNVHLTTEYPNGVKARFTCITNNAFNDYMITVRGTRGTFIIKPFSATIYAESNAAKELGLVDGVSGATLQTLKSGEGKKLDMNHMDPTKQALVDFAENVKNNKNPLSNAESGAWVSITVQMALDALHKGGIQHWKRSYDI</sequence>
<dbReference type="GO" id="GO:0000166">
    <property type="term" value="F:nucleotide binding"/>
    <property type="evidence" value="ECO:0007669"/>
    <property type="project" value="InterPro"/>
</dbReference>
<protein>
    <recommendedName>
        <fullName evidence="4">Gfo/Idh/MocA-like oxidoreductase N-terminal domain-containing protein</fullName>
    </recommendedName>
</protein>
<evidence type="ECO:0000259" key="2">
    <source>
        <dbReference type="Pfam" id="PF22725"/>
    </source>
</evidence>
<organism evidence="3">
    <name type="scientific">marine metagenome</name>
    <dbReference type="NCBI Taxonomy" id="408172"/>
    <lineage>
        <taxon>unclassified sequences</taxon>
        <taxon>metagenomes</taxon>
        <taxon>ecological metagenomes</taxon>
    </lineage>
</organism>
<evidence type="ECO:0000313" key="3">
    <source>
        <dbReference type="EMBL" id="SVB01122.1"/>
    </source>
</evidence>
<gene>
    <name evidence="3" type="ORF">METZ01_LOCUS153976</name>
</gene>
<reference evidence="3" key="1">
    <citation type="submission" date="2018-05" db="EMBL/GenBank/DDBJ databases">
        <authorList>
            <person name="Lanie J.A."/>
            <person name="Ng W.-L."/>
            <person name="Kazmierczak K.M."/>
            <person name="Andrzejewski T.M."/>
            <person name="Davidsen T.M."/>
            <person name="Wayne K.J."/>
            <person name="Tettelin H."/>
            <person name="Glass J.I."/>
            <person name="Rusch D."/>
            <person name="Podicherti R."/>
            <person name="Tsui H.-C.T."/>
            <person name="Winkler M.E."/>
        </authorList>
    </citation>
    <scope>NUCLEOTIDE SEQUENCE</scope>
</reference>
<dbReference type="Gene3D" id="3.40.50.720">
    <property type="entry name" value="NAD(P)-binding Rossmann-like Domain"/>
    <property type="match status" value="1"/>
</dbReference>